<evidence type="ECO:0000256" key="7">
    <source>
        <dbReference type="SAM" id="MobiDB-lite"/>
    </source>
</evidence>
<evidence type="ECO:0000256" key="4">
    <source>
        <dbReference type="ARBA" id="ARBA00022989"/>
    </source>
</evidence>
<dbReference type="SUPFAM" id="SSF81324">
    <property type="entry name" value="Voltage-gated potassium channels"/>
    <property type="match status" value="1"/>
</dbReference>
<keyword evidence="10" id="KW-0407">Ion channel</keyword>
<keyword evidence="5" id="KW-0406">Ion transport</keyword>
<keyword evidence="4 8" id="KW-1133">Transmembrane helix</keyword>
<dbReference type="PANTHER" id="PTHR10217:SF435">
    <property type="entry name" value="POTASSIUM VOLTAGE-GATED CHANNEL PROTEIN EAG"/>
    <property type="match status" value="1"/>
</dbReference>
<proteinExistence type="predicted"/>
<name>I0YPU7_COCSC</name>
<feature type="transmembrane region" description="Helical" evidence="8">
    <location>
        <begin position="263"/>
        <end position="280"/>
    </location>
</feature>
<dbReference type="Gene3D" id="1.10.287.70">
    <property type="match status" value="1"/>
</dbReference>
<dbReference type="Gene3D" id="2.60.120.10">
    <property type="entry name" value="Jelly Rolls"/>
    <property type="match status" value="1"/>
</dbReference>
<dbReference type="RefSeq" id="XP_005644960.1">
    <property type="nucleotide sequence ID" value="XM_005644903.1"/>
</dbReference>
<dbReference type="Pfam" id="PF00027">
    <property type="entry name" value="cNMP_binding"/>
    <property type="match status" value="1"/>
</dbReference>
<feature type="domain" description="Cyclic nucleotide-binding" evidence="9">
    <location>
        <begin position="491"/>
        <end position="629"/>
    </location>
</feature>
<dbReference type="GO" id="GO:0005249">
    <property type="term" value="F:voltage-gated potassium channel activity"/>
    <property type="evidence" value="ECO:0007669"/>
    <property type="project" value="TreeGrafter"/>
</dbReference>
<evidence type="ECO:0000259" key="9">
    <source>
        <dbReference type="PROSITE" id="PS50042"/>
    </source>
</evidence>
<evidence type="ECO:0000256" key="5">
    <source>
        <dbReference type="ARBA" id="ARBA00023065"/>
    </source>
</evidence>
<feature type="compositionally biased region" description="Polar residues" evidence="7">
    <location>
        <begin position="717"/>
        <end position="726"/>
    </location>
</feature>
<dbReference type="EMBL" id="AGSI01000015">
    <property type="protein sequence ID" value="EIE20416.1"/>
    <property type="molecule type" value="Genomic_DNA"/>
</dbReference>
<feature type="transmembrane region" description="Helical" evidence="8">
    <location>
        <begin position="286"/>
        <end position="310"/>
    </location>
</feature>
<evidence type="ECO:0000256" key="2">
    <source>
        <dbReference type="ARBA" id="ARBA00022448"/>
    </source>
</evidence>
<dbReference type="KEGG" id="csl:COCSUDRAFT_67353"/>
<dbReference type="InterPro" id="IPR050818">
    <property type="entry name" value="KCNH_animal-type"/>
</dbReference>
<feature type="transmembrane region" description="Helical" evidence="8">
    <location>
        <begin position="159"/>
        <end position="180"/>
    </location>
</feature>
<feature type="transmembrane region" description="Helical" evidence="8">
    <location>
        <begin position="356"/>
        <end position="373"/>
    </location>
</feature>
<dbReference type="InterPro" id="IPR018490">
    <property type="entry name" value="cNMP-bd_dom_sf"/>
</dbReference>
<comment type="subcellular location">
    <subcellularLocation>
        <location evidence="1">Membrane</location>
        <topology evidence="1">Multi-pass membrane protein</topology>
    </subcellularLocation>
</comment>
<comment type="caution">
    <text evidence="10">The sequence shown here is derived from an EMBL/GenBank/DDBJ whole genome shotgun (WGS) entry which is preliminary data.</text>
</comment>
<feature type="transmembrane region" description="Helical" evidence="8">
    <location>
        <begin position="213"/>
        <end position="233"/>
    </location>
</feature>
<dbReference type="Gene3D" id="1.10.287.630">
    <property type="entry name" value="Helix hairpin bin"/>
    <property type="match status" value="1"/>
</dbReference>
<evidence type="ECO:0000256" key="8">
    <source>
        <dbReference type="SAM" id="Phobius"/>
    </source>
</evidence>
<dbReference type="SUPFAM" id="SSF51206">
    <property type="entry name" value="cAMP-binding domain-like"/>
    <property type="match status" value="1"/>
</dbReference>
<dbReference type="InterPro" id="IPR005821">
    <property type="entry name" value="Ion_trans_dom"/>
</dbReference>
<organism evidence="10 11">
    <name type="scientific">Coccomyxa subellipsoidea (strain C-169)</name>
    <name type="common">Green microalga</name>
    <dbReference type="NCBI Taxonomy" id="574566"/>
    <lineage>
        <taxon>Eukaryota</taxon>
        <taxon>Viridiplantae</taxon>
        <taxon>Chlorophyta</taxon>
        <taxon>core chlorophytes</taxon>
        <taxon>Trebouxiophyceae</taxon>
        <taxon>Trebouxiophyceae incertae sedis</taxon>
        <taxon>Coccomyxaceae</taxon>
        <taxon>Coccomyxa</taxon>
        <taxon>Coccomyxa subellipsoidea</taxon>
    </lineage>
</organism>
<feature type="compositionally biased region" description="Low complexity" evidence="7">
    <location>
        <begin position="671"/>
        <end position="680"/>
    </location>
</feature>
<keyword evidence="3 8" id="KW-0812">Transmembrane</keyword>
<dbReference type="eggNOG" id="KOG0498">
    <property type="taxonomic scope" value="Eukaryota"/>
</dbReference>
<dbReference type="CDD" id="cd00038">
    <property type="entry name" value="CAP_ED"/>
    <property type="match status" value="1"/>
</dbReference>
<evidence type="ECO:0000313" key="11">
    <source>
        <dbReference type="Proteomes" id="UP000007264"/>
    </source>
</evidence>
<dbReference type="InterPro" id="IPR014710">
    <property type="entry name" value="RmlC-like_jellyroll"/>
</dbReference>
<accession>I0YPU7</accession>
<dbReference type="Pfam" id="PF00520">
    <property type="entry name" value="Ion_trans"/>
    <property type="match status" value="1"/>
</dbReference>
<keyword evidence="2" id="KW-0813">Transport</keyword>
<evidence type="ECO:0000256" key="6">
    <source>
        <dbReference type="ARBA" id="ARBA00023136"/>
    </source>
</evidence>
<feature type="region of interest" description="Disordered" evidence="7">
    <location>
        <begin position="646"/>
        <end position="726"/>
    </location>
</feature>
<dbReference type="GO" id="GO:0005886">
    <property type="term" value="C:plasma membrane"/>
    <property type="evidence" value="ECO:0007669"/>
    <property type="project" value="TreeGrafter"/>
</dbReference>
<gene>
    <name evidence="10" type="ORF">COCSUDRAFT_67353</name>
</gene>
<keyword evidence="11" id="KW-1185">Reference proteome</keyword>
<dbReference type="PANTHER" id="PTHR10217">
    <property type="entry name" value="VOLTAGE AND LIGAND GATED POTASSIUM CHANNEL"/>
    <property type="match status" value="1"/>
</dbReference>
<dbReference type="InterPro" id="IPR000595">
    <property type="entry name" value="cNMP-bd_dom"/>
</dbReference>
<dbReference type="GeneID" id="17038392"/>
<sequence length="726" mass="79507">MFSSKKSKRIVDGNHYENHYAVAVKLARDEDPVQQAFVHRRCTITQQQWETYLGVEGTASGPGSGNEYANGQASATGTAAVQHKGGLLRRNTSTYDMEASGRNVRRRGARSPRSIFGLPIISPLAPFAKIWSSMILALDLIYTAFLIPILVSFEVPDIGWTWGCIINLIAGTIYFMELLLNFHIGFIGKWGSQKKVFIDGKAVAWYYITQGQFFVDVLTAIAWIAQIVLIILSERGVDISGPISTLYQIIRILRLVRFISLMNRLYATAIAAGGAIFPVLNLKPQYAYFVNLIYGGLAILSFLSCIMNFVSRREYCNGSWLSRFGVVVRTYGSPDSVTAGVLNQEDCAAVPDAAKWLAGAYFMLVTMLSIGYGDVTPATITEVIICMFCMIAGIIFFGILLGSIADALNDLNKESKRIAKYRSRMETVDKWMGKRGLSKSLRMRIGQHYQEEWIADTEALEEVQIMEEVPHVLRREIAYACNRKIFERLRIFHDFPLAEQQTIAAMMNPLQIANIVLTCGMHARSGRQLPAGADLCEAGDVADCIWLLHEGSVATVDAAGYETSVTSAAALLGETALLRELDDEFHFRPSALRTRQICLLWVIPMRDLLPLLRRNPMLYHKAVQEAVPSMSFDYLTINPIGNQAGGGVASAESIRGGGGKHGSEPTNGSNGSSLVSSRKGGSSGQSFHGVVQSAQAASNGNTDSPSRPLHPLKSALSAKSSQGSEG</sequence>
<feature type="compositionally biased region" description="Polar residues" evidence="7">
    <location>
        <begin position="692"/>
        <end position="705"/>
    </location>
</feature>
<keyword evidence="6 8" id="KW-0472">Membrane</keyword>
<feature type="transmembrane region" description="Helical" evidence="8">
    <location>
        <begin position="379"/>
        <end position="408"/>
    </location>
</feature>
<dbReference type="PROSITE" id="PS50042">
    <property type="entry name" value="CNMP_BINDING_3"/>
    <property type="match status" value="1"/>
</dbReference>
<dbReference type="AlphaFoldDB" id="I0YPU7"/>
<evidence type="ECO:0000256" key="1">
    <source>
        <dbReference type="ARBA" id="ARBA00004141"/>
    </source>
</evidence>
<protein>
    <submittedName>
        <fullName evidence="10">Voltage-gated potassium channel</fullName>
    </submittedName>
</protein>
<evidence type="ECO:0000313" key="10">
    <source>
        <dbReference type="EMBL" id="EIE20416.1"/>
    </source>
</evidence>
<evidence type="ECO:0000256" key="3">
    <source>
        <dbReference type="ARBA" id="ARBA00022692"/>
    </source>
</evidence>
<reference evidence="10 11" key="1">
    <citation type="journal article" date="2012" name="Genome Biol.">
        <title>The genome of the polar eukaryotic microalga coccomyxa subellipsoidea reveals traits of cold adaptation.</title>
        <authorList>
            <person name="Blanc G."/>
            <person name="Agarkova I."/>
            <person name="Grimwood J."/>
            <person name="Kuo A."/>
            <person name="Brueggeman A."/>
            <person name="Dunigan D."/>
            <person name="Gurnon J."/>
            <person name="Ladunga I."/>
            <person name="Lindquist E."/>
            <person name="Lucas S."/>
            <person name="Pangilinan J."/>
            <person name="Proschold T."/>
            <person name="Salamov A."/>
            <person name="Schmutz J."/>
            <person name="Weeks D."/>
            <person name="Yamada T."/>
            <person name="Claverie J.M."/>
            <person name="Grigoriev I."/>
            <person name="Van Etten J."/>
            <person name="Lomsadze A."/>
            <person name="Borodovsky M."/>
        </authorList>
    </citation>
    <scope>NUCLEOTIDE SEQUENCE [LARGE SCALE GENOMIC DNA]</scope>
    <source>
        <strain evidence="10 11">C-169</strain>
    </source>
</reference>
<feature type="transmembrane region" description="Helical" evidence="8">
    <location>
        <begin position="130"/>
        <end position="153"/>
    </location>
</feature>
<dbReference type="Proteomes" id="UP000007264">
    <property type="component" value="Unassembled WGS sequence"/>
</dbReference>
<dbReference type="OrthoDB" id="426293at2759"/>
<dbReference type="GO" id="GO:0042391">
    <property type="term" value="P:regulation of membrane potential"/>
    <property type="evidence" value="ECO:0007669"/>
    <property type="project" value="TreeGrafter"/>
</dbReference>